<evidence type="ECO:0000256" key="5">
    <source>
        <dbReference type="SAM" id="MobiDB-lite"/>
    </source>
</evidence>
<dbReference type="AlphaFoldDB" id="A0A8H7UHH0"/>
<sequence>MFSTAATTIRIVRTVPRLSQACLPATRVLRPTIPSICVPAAQHLPTVHHQTVRWYASKKAKGSKGAQKKAGKEEAEPEISPKAEVVELKFDEQQVVKKMNQVSDWLKKDLSGIRIGRANPGKKIRSTSGTSQSCKNSIQFVWEPSSFGRCVREHRTITRPFASYNPNHRQGPTNFTGYTSRTRLEKAIREAGLNLNPISDGKNLKVPIPKPTKEHRDNMVKIANKAAEQARTRIRSVRQDGMKDLKKDQKAGLSEDEVKKMEKQVQKYTDSHVKEIDDILKSKTKEITSA</sequence>
<evidence type="ECO:0000256" key="1">
    <source>
        <dbReference type="ARBA" id="ARBA00005912"/>
    </source>
</evidence>
<keyword evidence="3" id="KW-0648">Protein biosynthesis</keyword>
<comment type="caution">
    <text evidence="7">The sequence shown here is derived from an EMBL/GenBank/DDBJ whole genome shotgun (WGS) entry which is preliminary data.</text>
</comment>
<dbReference type="OrthoDB" id="407355at2759"/>
<comment type="similarity">
    <text evidence="1">Belongs to the RRF family.</text>
</comment>
<gene>
    <name evidence="7" type="ORF">INT44_006149</name>
</gene>
<dbReference type="Pfam" id="PF01765">
    <property type="entry name" value="RRF"/>
    <property type="match status" value="1"/>
</dbReference>
<feature type="compositionally biased region" description="Basic and acidic residues" evidence="5">
    <location>
        <begin position="239"/>
        <end position="250"/>
    </location>
</feature>
<name>A0A8H7UHH0_9FUNG</name>
<keyword evidence="8" id="KW-1185">Reference proteome</keyword>
<dbReference type="GO" id="GO:0043023">
    <property type="term" value="F:ribosomal large subunit binding"/>
    <property type="evidence" value="ECO:0007669"/>
    <property type="project" value="TreeGrafter"/>
</dbReference>
<feature type="region of interest" description="Disordered" evidence="5">
    <location>
        <begin position="58"/>
        <end position="78"/>
    </location>
</feature>
<dbReference type="Proteomes" id="UP000612746">
    <property type="component" value="Unassembled WGS sequence"/>
</dbReference>
<evidence type="ECO:0000313" key="7">
    <source>
        <dbReference type="EMBL" id="KAG2179304.1"/>
    </source>
</evidence>
<comment type="function">
    <text evidence="4">Necessary for protein synthesis in mitochondria. Functions as a ribosome recycling factor in mitochondria.</text>
</comment>
<evidence type="ECO:0000256" key="2">
    <source>
        <dbReference type="ARBA" id="ARBA00022490"/>
    </source>
</evidence>
<evidence type="ECO:0000256" key="4">
    <source>
        <dbReference type="ARBA" id="ARBA00024909"/>
    </source>
</evidence>
<dbReference type="SUPFAM" id="SSF55194">
    <property type="entry name" value="Ribosome recycling factor, RRF"/>
    <property type="match status" value="1"/>
</dbReference>
<organism evidence="7 8">
    <name type="scientific">Umbelopsis vinacea</name>
    <dbReference type="NCBI Taxonomy" id="44442"/>
    <lineage>
        <taxon>Eukaryota</taxon>
        <taxon>Fungi</taxon>
        <taxon>Fungi incertae sedis</taxon>
        <taxon>Mucoromycota</taxon>
        <taxon>Mucoromycotina</taxon>
        <taxon>Umbelopsidomycetes</taxon>
        <taxon>Umbelopsidales</taxon>
        <taxon>Umbelopsidaceae</taxon>
        <taxon>Umbelopsis</taxon>
    </lineage>
</organism>
<feature type="region of interest" description="Disordered" evidence="5">
    <location>
        <begin position="239"/>
        <end position="258"/>
    </location>
</feature>
<feature type="compositionally biased region" description="Basic residues" evidence="5">
    <location>
        <begin position="58"/>
        <end position="69"/>
    </location>
</feature>
<dbReference type="PANTHER" id="PTHR20982">
    <property type="entry name" value="RIBOSOME RECYCLING FACTOR"/>
    <property type="match status" value="1"/>
</dbReference>
<dbReference type="Gene3D" id="1.10.132.20">
    <property type="entry name" value="Ribosome-recycling factor"/>
    <property type="match status" value="1"/>
</dbReference>
<evidence type="ECO:0000256" key="3">
    <source>
        <dbReference type="ARBA" id="ARBA00022917"/>
    </source>
</evidence>
<protein>
    <recommendedName>
        <fullName evidence="6">Ribosome recycling factor domain-containing protein</fullName>
    </recommendedName>
</protein>
<accession>A0A8H7UHH0</accession>
<keyword evidence="2" id="KW-0963">Cytoplasm</keyword>
<dbReference type="FunFam" id="1.10.132.20:FF:000001">
    <property type="entry name" value="Ribosome-recycling factor"/>
    <property type="match status" value="1"/>
</dbReference>
<dbReference type="EMBL" id="JAEPRA010000010">
    <property type="protein sequence ID" value="KAG2179304.1"/>
    <property type="molecule type" value="Genomic_DNA"/>
</dbReference>
<evidence type="ECO:0000259" key="6">
    <source>
        <dbReference type="Pfam" id="PF01765"/>
    </source>
</evidence>
<dbReference type="InterPro" id="IPR023584">
    <property type="entry name" value="Ribosome_recyc_fac_dom"/>
</dbReference>
<dbReference type="InterPro" id="IPR036191">
    <property type="entry name" value="RRF_sf"/>
</dbReference>
<feature type="domain" description="Ribosome recycling factor" evidence="6">
    <location>
        <begin position="183"/>
        <end position="287"/>
    </location>
</feature>
<dbReference type="PANTHER" id="PTHR20982:SF3">
    <property type="entry name" value="MITOCHONDRIAL RIBOSOME RECYCLING FACTOR PSEUDO 1"/>
    <property type="match status" value="1"/>
</dbReference>
<dbReference type="GO" id="GO:0006412">
    <property type="term" value="P:translation"/>
    <property type="evidence" value="ECO:0007669"/>
    <property type="project" value="UniProtKB-KW"/>
</dbReference>
<dbReference type="InterPro" id="IPR002661">
    <property type="entry name" value="Ribosome_recyc_fac"/>
</dbReference>
<proteinExistence type="inferred from homology"/>
<evidence type="ECO:0000313" key="8">
    <source>
        <dbReference type="Proteomes" id="UP000612746"/>
    </source>
</evidence>
<reference evidence="7" key="1">
    <citation type="submission" date="2020-12" db="EMBL/GenBank/DDBJ databases">
        <title>Metabolic potential, ecology and presence of endohyphal bacteria is reflected in genomic diversity of Mucoromycotina.</title>
        <authorList>
            <person name="Muszewska A."/>
            <person name="Okrasinska A."/>
            <person name="Steczkiewicz K."/>
            <person name="Drgas O."/>
            <person name="Orlowska M."/>
            <person name="Perlinska-Lenart U."/>
            <person name="Aleksandrzak-Piekarczyk T."/>
            <person name="Szatraj K."/>
            <person name="Zielenkiewicz U."/>
            <person name="Pilsyk S."/>
            <person name="Malc E."/>
            <person name="Mieczkowski P."/>
            <person name="Kruszewska J.S."/>
            <person name="Biernat P."/>
            <person name="Pawlowska J."/>
        </authorList>
    </citation>
    <scope>NUCLEOTIDE SEQUENCE</scope>
    <source>
        <strain evidence="7">WA0000051536</strain>
    </source>
</reference>